<keyword evidence="2" id="KW-1133">Transmembrane helix</keyword>
<dbReference type="GeneID" id="20811910"/>
<keyword evidence="2" id="KW-0472">Membrane</keyword>
<dbReference type="PANTHER" id="PTHR45726:SF3">
    <property type="entry name" value="LEUKOTRIENE A-4 HYDROLASE"/>
    <property type="match status" value="1"/>
</dbReference>
<accession>W4G8F0</accession>
<protein>
    <recommendedName>
        <fullName evidence="3">Peptidase M1 membrane alanine aminopeptidase domain-containing protein</fullName>
    </recommendedName>
</protein>
<evidence type="ECO:0000256" key="1">
    <source>
        <dbReference type="PIRSR" id="PIRSR634015-3"/>
    </source>
</evidence>
<dbReference type="InterPro" id="IPR014782">
    <property type="entry name" value="Peptidase_M1_dom"/>
</dbReference>
<proteinExistence type="predicted"/>
<dbReference type="Pfam" id="PF01433">
    <property type="entry name" value="Peptidase_M1"/>
    <property type="match status" value="1"/>
</dbReference>
<feature type="domain" description="Peptidase M1 membrane alanine aminopeptidase" evidence="3">
    <location>
        <begin position="280"/>
        <end position="417"/>
    </location>
</feature>
<keyword evidence="1" id="KW-0479">Metal-binding</keyword>
<evidence type="ECO:0000259" key="3">
    <source>
        <dbReference type="Pfam" id="PF01433"/>
    </source>
</evidence>
<dbReference type="SUPFAM" id="SSF55486">
    <property type="entry name" value="Metalloproteases ('zincins'), catalytic domain"/>
    <property type="match status" value="1"/>
</dbReference>
<dbReference type="OrthoDB" id="79562at2759"/>
<feature type="binding site" evidence="1">
    <location>
        <position position="314"/>
    </location>
    <ligand>
        <name>Zn(2+)</name>
        <dbReference type="ChEBI" id="CHEBI:29105"/>
        <note>catalytic</note>
    </ligand>
</feature>
<dbReference type="Gene3D" id="1.10.390.10">
    <property type="entry name" value="Neutral Protease Domain 2"/>
    <property type="match status" value="1"/>
</dbReference>
<dbReference type="RefSeq" id="XP_009834598.1">
    <property type="nucleotide sequence ID" value="XM_009836296.1"/>
</dbReference>
<dbReference type="EMBL" id="KI913138">
    <property type="protein sequence ID" value="ETV75955.1"/>
    <property type="molecule type" value="Genomic_DNA"/>
</dbReference>
<gene>
    <name evidence="4" type="ORF">H257_09914</name>
</gene>
<keyword evidence="1" id="KW-0862">Zinc</keyword>
<dbReference type="InterPro" id="IPR042097">
    <property type="entry name" value="Aminopeptidase_N-like_N_sf"/>
</dbReference>
<name>W4G8F0_APHAT</name>
<dbReference type="InterPro" id="IPR027268">
    <property type="entry name" value="Peptidase_M4/M1_CTD_sf"/>
</dbReference>
<dbReference type="VEuPathDB" id="FungiDB:H257_09914"/>
<dbReference type="GO" id="GO:0008270">
    <property type="term" value="F:zinc ion binding"/>
    <property type="evidence" value="ECO:0007669"/>
    <property type="project" value="InterPro"/>
</dbReference>
<dbReference type="AlphaFoldDB" id="W4G8F0"/>
<comment type="cofactor">
    <cofactor evidence="1">
        <name>Zn(2+)</name>
        <dbReference type="ChEBI" id="CHEBI:29105"/>
    </cofactor>
    <text evidence="1">Binds 1 zinc ion per subunit.</text>
</comment>
<dbReference type="InterPro" id="IPR034015">
    <property type="entry name" value="M1_LTA4H"/>
</dbReference>
<dbReference type="SUPFAM" id="SSF63737">
    <property type="entry name" value="Leukotriene A4 hydrolase N-terminal domain"/>
    <property type="match status" value="1"/>
</dbReference>
<evidence type="ECO:0000256" key="2">
    <source>
        <dbReference type="SAM" id="Phobius"/>
    </source>
</evidence>
<sequence>MVRALMGLPTPLPEGSFQHLHWKVSVDVATRRLHATATYTVLQTPSSTDEGCLALAVEGLSIESVAVNNDATEFKVIEMSPTSDQLHSTLAIAVPKQVVAPYSVAVTYHLAKPSLACHWLDSSWLITQSYPSYAPSLLPVPPQLCMKFTYTAHVTTSALATVLMSASLTESIQVPKSKSQVVTFNQPVAVPSHLLALVICPATTTLITTQHVASACTVHAASIPSSTSNALALVPDLVAAAERTTGLPWVWPPLHVLVVPTALTLSFRSMATPSLVVVDEAAAQKIDILADSVVRHWTAFRAPHETWTDVWLSEGWAKWLQLEVLNTVHPPSVAPIVHDGLVALRRALELDADTALVASHHSSHQWSVVGREKGYLFLRNLQTIVGDEAFQYFASAFVSGFEQGSVTTDEFCAFCHEYFTLVEDLPPLPVAWDSWLHVPGYIPSDSELKGLVGHVVPSPLPVSLLVDDTQSQQSLDVPGLLGISDTLELCSAFEHIQRQHGAVVALDVWLQCSEAHSFHPVTVHRIESLIQSQAVDDSEIERMEIPLARDHDQPPHELLDSVAMTSTWLLVAFSVGVCVAMGVRLVSVRSA</sequence>
<keyword evidence="2" id="KW-0812">Transmembrane</keyword>
<feature type="transmembrane region" description="Helical" evidence="2">
    <location>
        <begin position="568"/>
        <end position="586"/>
    </location>
</feature>
<dbReference type="GO" id="GO:0008237">
    <property type="term" value="F:metallopeptidase activity"/>
    <property type="evidence" value="ECO:0007669"/>
    <property type="project" value="InterPro"/>
</dbReference>
<dbReference type="PANTHER" id="PTHR45726">
    <property type="entry name" value="LEUKOTRIENE A-4 HYDROLASE"/>
    <property type="match status" value="1"/>
</dbReference>
<evidence type="ECO:0000313" key="4">
    <source>
        <dbReference type="EMBL" id="ETV75955.1"/>
    </source>
</evidence>
<reference evidence="4" key="1">
    <citation type="submission" date="2013-12" db="EMBL/GenBank/DDBJ databases">
        <title>The Genome Sequence of Aphanomyces astaci APO3.</title>
        <authorList>
            <consortium name="The Broad Institute Genomics Platform"/>
            <person name="Russ C."/>
            <person name="Tyler B."/>
            <person name="van West P."/>
            <person name="Dieguez-Uribeondo J."/>
            <person name="Young S.K."/>
            <person name="Zeng Q."/>
            <person name="Gargeya S."/>
            <person name="Fitzgerald M."/>
            <person name="Abouelleil A."/>
            <person name="Alvarado L."/>
            <person name="Chapman S.B."/>
            <person name="Gainer-Dewar J."/>
            <person name="Goldberg J."/>
            <person name="Griggs A."/>
            <person name="Gujja S."/>
            <person name="Hansen M."/>
            <person name="Howarth C."/>
            <person name="Imamovic A."/>
            <person name="Ireland A."/>
            <person name="Larimer J."/>
            <person name="McCowan C."/>
            <person name="Murphy C."/>
            <person name="Pearson M."/>
            <person name="Poon T.W."/>
            <person name="Priest M."/>
            <person name="Roberts A."/>
            <person name="Saif S."/>
            <person name="Shea T."/>
            <person name="Sykes S."/>
            <person name="Wortman J."/>
            <person name="Nusbaum C."/>
            <person name="Birren B."/>
        </authorList>
    </citation>
    <scope>NUCLEOTIDE SEQUENCE [LARGE SCALE GENOMIC DNA]</scope>
    <source>
        <strain evidence="4">APO3</strain>
    </source>
</reference>
<dbReference type="Gene3D" id="2.60.40.1730">
    <property type="entry name" value="tricorn interacting facor f3 domain"/>
    <property type="match status" value="1"/>
</dbReference>
<organism evidence="4">
    <name type="scientific">Aphanomyces astaci</name>
    <name type="common">Crayfish plague agent</name>
    <dbReference type="NCBI Taxonomy" id="112090"/>
    <lineage>
        <taxon>Eukaryota</taxon>
        <taxon>Sar</taxon>
        <taxon>Stramenopiles</taxon>
        <taxon>Oomycota</taxon>
        <taxon>Saprolegniomycetes</taxon>
        <taxon>Saprolegniales</taxon>
        <taxon>Verrucalvaceae</taxon>
        <taxon>Aphanomyces</taxon>
    </lineage>
</organism>
<dbReference type="STRING" id="112090.W4G8F0"/>
<dbReference type="GO" id="GO:0005829">
    <property type="term" value="C:cytosol"/>
    <property type="evidence" value="ECO:0007669"/>
    <property type="project" value="TreeGrafter"/>
</dbReference>